<name>A0A541B9C2_9NOCA</name>
<dbReference type="InterPro" id="IPR036689">
    <property type="entry name" value="ESAT-6-like_sf"/>
</dbReference>
<dbReference type="Pfam" id="PF06013">
    <property type="entry name" value="WXG100"/>
    <property type="match status" value="1"/>
</dbReference>
<dbReference type="Gene3D" id="1.10.287.1060">
    <property type="entry name" value="ESAT-6-like"/>
    <property type="match status" value="1"/>
</dbReference>
<accession>A0A541B9C2</accession>
<dbReference type="AlphaFoldDB" id="A0A541B9C2"/>
<protein>
    <recommendedName>
        <fullName evidence="1">ESAT-6-like protein</fullName>
    </recommendedName>
</protein>
<evidence type="ECO:0000313" key="2">
    <source>
        <dbReference type="EMBL" id="TQF68904.1"/>
    </source>
</evidence>
<evidence type="ECO:0000313" key="3">
    <source>
        <dbReference type="Proteomes" id="UP000316256"/>
    </source>
</evidence>
<evidence type="ECO:0000256" key="1">
    <source>
        <dbReference type="RuleBase" id="RU362001"/>
    </source>
</evidence>
<dbReference type="NCBIfam" id="TIGR03930">
    <property type="entry name" value="WXG100_ESAT6"/>
    <property type="match status" value="1"/>
</dbReference>
<organism evidence="2 3">
    <name type="scientific">Rhodococcus spelaei</name>
    <dbReference type="NCBI Taxonomy" id="2546320"/>
    <lineage>
        <taxon>Bacteria</taxon>
        <taxon>Bacillati</taxon>
        <taxon>Actinomycetota</taxon>
        <taxon>Actinomycetes</taxon>
        <taxon>Mycobacteriales</taxon>
        <taxon>Nocardiaceae</taxon>
        <taxon>Rhodococcus</taxon>
    </lineage>
</organism>
<dbReference type="EMBL" id="VIGH01000005">
    <property type="protein sequence ID" value="TQF68904.1"/>
    <property type="molecule type" value="Genomic_DNA"/>
</dbReference>
<comment type="caution">
    <text evidence="2">The sequence shown here is derived from an EMBL/GenBank/DDBJ whole genome shotgun (WGS) entry which is preliminary data.</text>
</comment>
<sequence>MLYNFGAIEAVAAGIKSTSGVLDQTLLDLKKYVESLAVVWGGRGAESYQQHQAQWDSAAAELHQILEAIGRAVGTGNDDMNATDRAAASSWN</sequence>
<proteinExistence type="inferred from homology"/>
<dbReference type="OrthoDB" id="3387628at2"/>
<gene>
    <name evidence="2" type="ORF">FK531_13850</name>
</gene>
<keyword evidence="3" id="KW-1185">Reference proteome</keyword>
<dbReference type="Proteomes" id="UP000316256">
    <property type="component" value="Unassembled WGS sequence"/>
</dbReference>
<reference evidence="2 3" key="1">
    <citation type="submission" date="2019-06" db="EMBL/GenBank/DDBJ databases">
        <title>Rhodococcus spaelei sp. nov., isolated from a cave.</title>
        <authorList>
            <person name="Lee S.D."/>
        </authorList>
    </citation>
    <scope>NUCLEOTIDE SEQUENCE [LARGE SCALE GENOMIC DNA]</scope>
    <source>
        <strain evidence="2 3">C9-5</strain>
    </source>
</reference>
<dbReference type="InterPro" id="IPR010310">
    <property type="entry name" value="T7SS_ESAT-6-like"/>
</dbReference>
<comment type="similarity">
    <text evidence="1">Belongs to the WXG100 family.</text>
</comment>
<dbReference type="SUPFAM" id="SSF140453">
    <property type="entry name" value="EsxAB dimer-like"/>
    <property type="match status" value="1"/>
</dbReference>